<feature type="transmembrane region" description="Helical" evidence="1">
    <location>
        <begin position="37"/>
        <end position="60"/>
    </location>
</feature>
<name>A0A1R2BZB2_9CILI</name>
<evidence type="ECO:0000256" key="1">
    <source>
        <dbReference type="SAM" id="Phobius"/>
    </source>
</evidence>
<comment type="caution">
    <text evidence="2">The sequence shown here is derived from an EMBL/GenBank/DDBJ whole genome shotgun (WGS) entry which is preliminary data.</text>
</comment>
<keyword evidence="1" id="KW-1133">Transmembrane helix</keyword>
<feature type="transmembrane region" description="Helical" evidence="1">
    <location>
        <begin position="141"/>
        <end position="162"/>
    </location>
</feature>
<feature type="transmembrane region" description="Helical" evidence="1">
    <location>
        <begin position="72"/>
        <end position="89"/>
    </location>
</feature>
<keyword evidence="1" id="KW-0812">Transmembrane</keyword>
<dbReference type="Proteomes" id="UP000187209">
    <property type="component" value="Unassembled WGS sequence"/>
</dbReference>
<sequence length="209" mass="24187">MFLSTSINSMVYEWLKIVVLSKSILFVDKRNLIRKGFYVVIIVTLFLWMSFVASIFVAIWTQVKFVELMASLYIISSLVNFLLVSYIGLKLIKAYALFLESSKYALSRWVYLGIVISLIKMSVPGIFMFDTKIKKFFDYESFSLAFTLINHNFGGILPMLVYHKSFKLSFIILDENRRSQNLIKSHLKNIAMIESANSLESLSEDYAMQ</sequence>
<feature type="transmembrane region" description="Helical" evidence="1">
    <location>
        <begin position="109"/>
        <end position="129"/>
    </location>
</feature>
<accession>A0A1R2BZB2</accession>
<protein>
    <submittedName>
        <fullName evidence="2">Uncharacterized protein</fullName>
    </submittedName>
</protein>
<gene>
    <name evidence="2" type="ORF">SteCoe_17332</name>
</gene>
<reference evidence="2 3" key="1">
    <citation type="submission" date="2016-11" db="EMBL/GenBank/DDBJ databases">
        <title>The macronuclear genome of Stentor coeruleus: a giant cell with tiny introns.</title>
        <authorList>
            <person name="Slabodnick M."/>
            <person name="Ruby J.G."/>
            <person name="Reiff S.B."/>
            <person name="Swart E.C."/>
            <person name="Gosai S."/>
            <person name="Prabakaran S."/>
            <person name="Witkowska E."/>
            <person name="Larue G.E."/>
            <person name="Fisher S."/>
            <person name="Freeman R.M."/>
            <person name="Gunawardena J."/>
            <person name="Chu W."/>
            <person name="Stover N.A."/>
            <person name="Gregory B.D."/>
            <person name="Nowacki M."/>
            <person name="Derisi J."/>
            <person name="Roy S.W."/>
            <person name="Marshall W.F."/>
            <person name="Sood P."/>
        </authorList>
    </citation>
    <scope>NUCLEOTIDE SEQUENCE [LARGE SCALE GENOMIC DNA]</scope>
    <source>
        <strain evidence="2">WM001</strain>
    </source>
</reference>
<dbReference type="AlphaFoldDB" id="A0A1R2BZB2"/>
<evidence type="ECO:0000313" key="3">
    <source>
        <dbReference type="Proteomes" id="UP000187209"/>
    </source>
</evidence>
<keyword evidence="1" id="KW-0472">Membrane</keyword>
<organism evidence="2 3">
    <name type="scientific">Stentor coeruleus</name>
    <dbReference type="NCBI Taxonomy" id="5963"/>
    <lineage>
        <taxon>Eukaryota</taxon>
        <taxon>Sar</taxon>
        <taxon>Alveolata</taxon>
        <taxon>Ciliophora</taxon>
        <taxon>Postciliodesmatophora</taxon>
        <taxon>Heterotrichea</taxon>
        <taxon>Heterotrichida</taxon>
        <taxon>Stentoridae</taxon>
        <taxon>Stentor</taxon>
    </lineage>
</organism>
<evidence type="ECO:0000313" key="2">
    <source>
        <dbReference type="EMBL" id="OMJ82061.1"/>
    </source>
</evidence>
<keyword evidence="3" id="KW-1185">Reference proteome</keyword>
<proteinExistence type="predicted"/>
<dbReference type="EMBL" id="MPUH01000355">
    <property type="protein sequence ID" value="OMJ82061.1"/>
    <property type="molecule type" value="Genomic_DNA"/>
</dbReference>